<sequence>MSKSVCAFDQRIVSSYSQLSAKARIVADYLQHHPDKVLIQSTAEIAGACQVSKASVSRFFRQLGYQDHQQVCEELRQEREWGQPLLSTGPSDSSEHSDLAAITQVYRQLEQLDSEQLVKEISQAKQIYIIGYRNSYPLAMHFRQQLMQCRGQITLLPIPAQSIGEDLQQITADDLVIVIGIRRRPSVFSALIKQLQGLKCLLITDQSGQRYASQVNQLIVCPMSNHSALDSYAAPMSLLAHLSNQVYDYLAEAAQQHSNQVSNNYQALAELEQQG</sequence>
<dbReference type="PANTHER" id="PTHR30514:SF18">
    <property type="entry name" value="RPIR-FAMILY TRANSCRIPTIONAL REGULATOR"/>
    <property type="match status" value="1"/>
</dbReference>
<dbReference type="InterPro" id="IPR001347">
    <property type="entry name" value="SIS_dom"/>
</dbReference>
<dbReference type="Pfam" id="PF01418">
    <property type="entry name" value="HTH_6"/>
    <property type="match status" value="1"/>
</dbReference>
<name>A0ABQ1HZ00_9ALTE</name>
<organism evidence="2 3">
    <name type="scientific">Agarivorans gilvus</name>
    <dbReference type="NCBI Taxonomy" id="680279"/>
    <lineage>
        <taxon>Bacteria</taxon>
        <taxon>Pseudomonadati</taxon>
        <taxon>Pseudomonadota</taxon>
        <taxon>Gammaproteobacteria</taxon>
        <taxon>Alteromonadales</taxon>
        <taxon>Alteromonadaceae</taxon>
        <taxon>Agarivorans</taxon>
    </lineage>
</organism>
<dbReference type="InterPro" id="IPR000281">
    <property type="entry name" value="HTH_RpiR"/>
</dbReference>
<gene>
    <name evidence="2" type="ORF">GCM10007414_12220</name>
</gene>
<evidence type="ECO:0000259" key="1">
    <source>
        <dbReference type="PROSITE" id="PS51071"/>
    </source>
</evidence>
<proteinExistence type="predicted"/>
<evidence type="ECO:0000313" key="2">
    <source>
        <dbReference type="EMBL" id="GGB00632.1"/>
    </source>
</evidence>
<feature type="domain" description="HTH rpiR-type" evidence="1">
    <location>
        <begin position="6"/>
        <end position="82"/>
    </location>
</feature>
<dbReference type="Gene3D" id="1.10.10.10">
    <property type="entry name" value="Winged helix-like DNA-binding domain superfamily/Winged helix DNA-binding domain"/>
    <property type="match status" value="1"/>
</dbReference>
<dbReference type="RefSeq" id="WP_055734784.1">
    <property type="nucleotide sequence ID" value="NZ_BMDY01000006.1"/>
</dbReference>
<protein>
    <submittedName>
        <fullName evidence="2">RpiR family transcriptional regulator</fullName>
    </submittedName>
</protein>
<dbReference type="SUPFAM" id="SSF53697">
    <property type="entry name" value="SIS domain"/>
    <property type="match status" value="1"/>
</dbReference>
<keyword evidence="3" id="KW-1185">Reference proteome</keyword>
<evidence type="ECO:0000313" key="3">
    <source>
        <dbReference type="Proteomes" id="UP000651977"/>
    </source>
</evidence>
<comment type="caution">
    <text evidence="2">The sequence shown here is derived from an EMBL/GenBank/DDBJ whole genome shotgun (WGS) entry which is preliminary data.</text>
</comment>
<accession>A0ABQ1HZ00</accession>
<dbReference type="Pfam" id="PF01380">
    <property type="entry name" value="SIS"/>
    <property type="match status" value="1"/>
</dbReference>
<dbReference type="InterPro" id="IPR036388">
    <property type="entry name" value="WH-like_DNA-bd_sf"/>
</dbReference>
<dbReference type="InterPro" id="IPR047640">
    <property type="entry name" value="RpiR-like"/>
</dbReference>
<dbReference type="PANTHER" id="PTHR30514">
    <property type="entry name" value="GLUCOKINASE"/>
    <property type="match status" value="1"/>
</dbReference>
<dbReference type="SUPFAM" id="SSF46689">
    <property type="entry name" value="Homeodomain-like"/>
    <property type="match status" value="1"/>
</dbReference>
<dbReference type="Gene3D" id="3.40.50.10490">
    <property type="entry name" value="Glucose-6-phosphate isomerase like protein, domain 1"/>
    <property type="match status" value="1"/>
</dbReference>
<dbReference type="Proteomes" id="UP000651977">
    <property type="component" value="Unassembled WGS sequence"/>
</dbReference>
<dbReference type="InterPro" id="IPR046348">
    <property type="entry name" value="SIS_dom_sf"/>
</dbReference>
<dbReference type="EMBL" id="BMDY01000006">
    <property type="protein sequence ID" value="GGB00632.1"/>
    <property type="molecule type" value="Genomic_DNA"/>
</dbReference>
<dbReference type="PROSITE" id="PS51071">
    <property type="entry name" value="HTH_RPIR"/>
    <property type="match status" value="1"/>
</dbReference>
<dbReference type="InterPro" id="IPR009057">
    <property type="entry name" value="Homeodomain-like_sf"/>
</dbReference>
<reference evidence="3" key="1">
    <citation type="journal article" date="2019" name="Int. J. Syst. Evol. Microbiol.">
        <title>The Global Catalogue of Microorganisms (GCM) 10K type strain sequencing project: providing services to taxonomists for standard genome sequencing and annotation.</title>
        <authorList>
            <consortium name="The Broad Institute Genomics Platform"/>
            <consortium name="The Broad Institute Genome Sequencing Center for Infectious Disease"/>
            <person name="Wu L."/>
            <person name="Ma J."/>
        </authorList>
    </citation>
    <scope>NUCLEOTIDE SEQUENCE [LARGE SCALE GENOMIC DNA]</scope>
    <source>
        <strain evidence="3">CGMCC 1.10131</strain>
    </source>
</reference>